<dbReference type="OMA" id="QWSKAFE"/>
<keyword evidence="4" id="KW-0653">Protein transport</keyword>
<evidence type="ECO:0000256" key="3">
    <source>
        <dbReference type="ARBA" id="ARBA00022448"/>
    </source>
</evidence>
<evidence type="ECO:0000256" key="1">
    <source>
        <dbReference type="ARBA" id="ARBA00004601"/>
    </source>
</evidence>
<evidence type="ECO:0000313" key="9">
    <source>
        <dbReference type="EMBL" id="CDW75065.1"/>
    </source>
</evidence>
<feature type="compositionally biased region" description="Low complexity" evidence="7">
    <location>
        <begin position="16"/>
        <end position="28"/>
    </location>
</feature>
<accession>A0A077ZYT1</accession>
<evidence type="ECO:0000313" key="10">
    <source>
        <dbReference type="Proteomes" id="UP000039865"/>
    </source>
</evidence>
<keyword evidence="3" id="KW-0813">Transport</keyword>
<evidence type="ECO:0000256" key="4">
    <source>
        <dbReference type="ARBA" id="ARBA00022927"/>
    </source>
</evidence>
<dbReference type="GO" id="GO:0019905">
    <property type="term" value="F:syntaxin binding"/>
    <property type="evidence" value="ECO:0007669"/>
    <property type="project" value="TreeGrafter"/>
</dbReference>
<dbReference type="OrthoDB" id="298279at2759"/>
<feature type="region of interest" description="Disordered" evidence="7">
    <location>
        <begin position="1"/>
        <end position="30"/>
    </location>
</feature>
<dbReference type="InterPro" id="IPR039745">
    <property type="entry name" value="Vps54"/>
</dbReference>
<gene>
    <name evidence="9" type="primary">Contig8121.g8658</name>
    <name evidence="9" type="ORF">STYLEM_4051</name>
</gene>
<organism evidence="9 10">
    <name type="scientific">Stylonychia lemnae</name>
    <name type="common">Ciliate</name>
    <dbReference type="NCBI Taxonomy" id="5949"/>
    <lineage>
        <taxon>Eukaryota</taxon>
        <taxon>Sar</taxon>
        <taxon>Alveolata</taxon>
        <taxon>Ciliophora</taxon>
        <taxon>Intramacronucleata</taxon>
        <taxon>Spirotrichea</taxon>
        <taxon>Stichotrichia</taxon>
        <taxon>Sporadotrichida</taxon>
        <taxon>Oxytrichidae</taxon>
        <taxon>Stylonychinae</taxon>
        <taxon>Stylonychia</taxon>
    </lineage>
</organism>
<dbReference type="PANTHER" id="PTHR12965">
    <property type="entry name" value="VACUOLAR PROTEIN SORTING 54"/>
    <property type="match status" value="1"/>
</dbReference>
<keyword evidence="6" id="KW-0175">Coiled coil</keyword>
<name>A0A077ZYT1_STYLE</name>
<dbReference type="AlphaFoldDB" id="A0A077ZYT1"/>
<keyword evidence="5" id="KW-0333">Golgi apparatus</keyword>
<proteinExistence type="inferred from homology"/>
<dbReference type="PANTHER" id="PTHR12965:SF0">
    <property type="entry name" value="VACUOLAR PROTEIN SORTING-ASSOCIATED PROTEIN 54"/>
    <property type="match status" value="1"/>
</dbReference>
<sequence length="862" mass="101183">MEKTLQGNNNRGQAHSSNDSYEVSSNSNTNTFRDTELDEFEASNLMKIQSLTSIINDPKSDTFYKQLSAFIQKPDSFGFKQLKESQIPDSAFDIYKENHDRTYQEDQTKGNSTKNKVQTPLDPNLKQVPDEFFDENFRLNKPFFQISSNDSALKYNESLAKYLEIIESNLVRNIQSNFDFFTDAFNNFDGMKDDLKMISQKAQNMKMHNEKIKAQNLQKMLKVYHLQRQKSNIAKVNEKLKYLSLLKQSLPVIANLIDSGSNFEVVLDLIQNSNELIDNKLVYKQRLKEFNFKCKKRLESECLNLIEMYLNSRIQFIKPNITEDYKQKFNQNLKFYFDAEKVLSKVGLEFIHRNWTINFEDNYIMNNAVTSPAEVKFKKDVFKYISEQSDQNIYNSFMLLGILLSQILSSLQNMERIVKDTVLNYQRNYLEERDLENISNKDRKLIERKHDLFLKNVVDEFQDTYNKVKQYFTTKLEKNWKRINEKNSTLKISSEDFQQQHFFMMTLIDNLKAHFKINPINITSVSEEYQKKFVLDFKSKKTDELKMLLDNELWTHSQVNPFFQIIVDKINSIELFDQPDQEQDQQNQLQPKDSLSTPDCEYKIVTSLIKFIHMVFEFLRIIRNFPQVSFEGASRLIEFIKFYNSVTCQLILGSGAFYQKKLESITAKHLSLTANCLCFVLDEIPFIQSQVAINLNEIHLKHIDAEFVKLSEDLKNHKNGIFEKLQQMVTDSIQDNCDEAKGKIEWDKQLEKGDKVAVNPYIQSISKDVTNMHKVLSGVLPKHSIEIIFGQIFRFLMKTFDDFYASVNTQTKYGKSRIKVDLKYFQKSLMNLKFEDENLQSMVNQKINTILTARCGIKNEES</sequence>
<dbReference type="InParanoid" id="A0A077ZYT1"/>
<dbReference type="GO" id="GO:0006896">
    <property type="term" value="P:Golgi to vacuole transport"/>
    <property type="evidence" value="ECO:0007669"/>
    <property type="project" value="TreeGrafter"/>
</dbReference>
<evidence type="ECO:0000259" key="8">
    <source>
        <dbReference type="Pfam" id="PF07928"/>
    </source>
</evidence>
<evidence type="ECO:0000256" key="6">
    <source>
        <dbReference type="ARBA" id="ARBA00023054"/>
    </source>
</evidence>
<feature type="domain" description="Vacuolar protein sorting-associated protein 54 C-terminal" evidence="8">
    <location>
        <begin position="601"/>
        <end position="731"/>
    </location>
</feature>
<feature type="compositionally biased region" description="Polar residues" evidence="7">
    <location>
        <begin position="1"/>
        <end position="15"/>
    </location>
</feature>
<evidence type="ECO:0000256" key="2">
    <source>
        <dbReference type="ARBA" id="ARBA00009150"/>
    </source>
</evidence>
<feature type="region of interest" description="Disordered" evidence="7">
    <location>
        <begin position="102"/>
        <end position="124"/>
    </location>
</feature>
<dbReference type="Proteomes" id="UP000039865">
    <property type="component" value="Unassembled WGS sequence"/>
</dbReference>
<dbReference type="InterPro" id="IPR012501">
    <property type="entry name" value="Vps54_C"/>
</dbReference>
<dbReference type="GO" id="GO:0015031">
    <property type="term" value="P:protein transport"/>
    <property type="evidence" value="ECO:0007669"/>
    <property type="project" value="UniProtKB-KW"/>
</dbReference>
<feature type="compositionally biased region" description="Polar residues" evidence="7">
    <location>
        <begin position="109"/>
        <end position="118"/>
    </location>
</feature>
<evidence type="ECO:0000256" key="7">
    <source>
        <dbReference type="SAM" id="MobiDB-lite"/>
    </source>
</evidence>
<dbReference type="Pfam" id="PF07928">
    <property type="entry name" value="Vps54"/>
    <property type="match status" value="1"/>
</dbReference>
<evidence type="ECO:0000256" key="5">
    <source>
        <dbReference type="ARBA" id="ARBA00023034"/>
    </source>
</evidence>
<dbReference type="GO" id="GO:0005829">
    <property type="term" value="C:cytosol"/>
    <property type="evidence" value="ECO:0007669"/>
    <property type="project" value="GOC"/>
</dbReference>
<dbReference type="EMBL" id="CCKQ01003924">
    <property type="protein sequence ID" value="CDW75065.1"/>
    <property type="molecule type" value="Genomic_DNA"/>
</dbReference>
<reference evidence="9 10" key="1">
    <citation type="submission" date="2014-06" db="EMBL/GenBank/DDBJ databases">
        <authorList>
            <person name="Swart Estienne"/>
        </authorList>
    </citation>
    <scope>NUCLEOTIDE SEQUENCE [LARGE SCALE GENOMIC DNA]</scope>
    <source>
        <strain evidence="9 10">130c</strain>
    </source>
</reference>
<comment type="subcellular location">
    <subcellularLocation>
        <location evidence="1">Golgi apparatus</location>
        <location evidence="1">trans-Golgi network</location>
    </subcellularLocation>
</comment>
<keyword evidence="10" id="KW-1185">Reference proteome</keyword>
<comment type="similarity">
    <text evidence="2">Belongs to the VPS54 family.</text>
</comment>
<dbReference type="GO" id="GO:0000938">
    <property type="term" value="C:GARP complex"/>
    <property type="evidence" value="ECO:0007669"/>
    <property type="project" value="InterPro"/>
</dbReference>
<protein>
    <recommendedName>
        <fullName evidence="8">Vacuolar protein sorting-associated protein 54 C-terminal domain-containing protein</fullName>
    </recommendedName>
</protein>
<dbReference type="GO" id="GO:0042147">
    <property type="term" value="P:retrograde transport, endosome to Golgi"/>
    <property type="evidence" value="ECO:0007669"/>
    <property type="project" value="InterPro"/>
</dbReference>